<organism evidence="2 3">
    <name type="scientific">Candidatus Faecousia excrementigallinarum</name>
    <dbReference type="NCBI Taxonomy" id="2840806"/>
    <lineage>
        <taxon>Bacteria</taxon>
        <taxon>Bacillati</taxon>
        <taxon>Bacillota</taxon>
        <taxon>Clostridia</taxon>
        <taxon>Eubacteriales</taxon>
        <taxon>Oscillospiraceae</taxon>
        <taxon>Faecousia</taxon>
    </lineage>
</organism>
<dbReference type="InterPro" id="IPR001279">
    <property type="entry name" value="Metallo-B-lactamas"/>
</dbReference>
<evidence type="ECO:0000313" key="3">
    <source>
        <dbReference type="Proteomes" id="UP000886796"/>
    </source>
</evidence>
<dbReference type="InterPro" id="IPR036866">
    <property type="entry name" value="RibonucZ/Hydroxyglut_hydro"/>
</dbReference>
<gene>
    <name evidence="2" type="ORF">IAB74_08800</name>
</gene>
<sequence length="239" mass="26769">MKLLKNVYQVAGPSLSHPFDATAYLVADEKGFYMIDCGTPEGFEKIQENIRSLGLNPGDIHTILVTHGHYDHVGAGYLWKEKYGCKISVHPLDRKQVETGDPEMTSASLLYGKVPVPVAVDGELEEGMTFPVKDGSLQVLHTPGHSMGSVSFVLRTPESVILFAGDAVWGGFSEKIASSEAHWRTTLDKLTSQHFDYYTFGHIGPQLLADADRRLLDAKLQFANYYNPWFKRFDIHYQF</sequence>
<dbReference type="AlphaFoldDB" id="A0A9D0Z474"/>
<name>A0A9D0Z474_9FIRM</name>
<feature type="domain" description="Metallo-beta-lactamase" evidence="1">
    <location>
        <begin position="20"/>
        <end position="202"/>
    </location>
</feature>
<dbReference type="PANTHER" id="PTHR42951">
    <property type="entry name" value="METALLO-BETA-LACTAMASE DOMAIN-CONTAINING"/>
    <property type="match status" value="1"/>
</dbReference>
<dbReference type="Proteomes" id="UP000886796">
    <property type="component" value="Unassembled WGS sequence"/>
</dbReference>
<evidence type="ECO:0000313" key="2">
    <source>
        <dbReference type="EMBL" id="HIQ68590.1"/>
    </source>
</evidence>
<comment type="caution">
    <text evidence="2">The sequence shown here is derived from an EMBL/GenBank/DDBJ whole genome shotgun (WGS) entry which is preliminary data.</text>
</comment>
<proteinExistence type="predicted"/>
<reference evidence="2" key="1">
    <citation type="submission" date="2020-10" db="EMBL/GenBank/DDBJ databases">
        <authorList>
            <person name="Gilroy R."/>
        </authorList>
    </citation>
    <scope>NUCLEOTIDE SEQUENCE</scope>
    <source>
        <strain evidence="2">13361</strain>
    </source>
</reference>
<dbReference type="SUPFAM" id="SSF56281">
    <property type="entry name" value="Metallo-hydrolase/oxidoreductase"/>
    <property type="match status" value="1"/>
</dbReference>
<reference evidence="2" key="2">
    <citation type="journal article" date="2021" name="PeerJ">
        <title>Extensive microbial diversity within the chicken gut microbiome revealed by metagenomics and culture.</title>
        <authorList>
            <person name="Gilroy R."/>
            <person name="Ravi A."/>
            <person name="Getino M."/>
            <person name="Pursley I."/>
            <person name="Horton D.L."/>
            <person name="Alikhan N.F."/>
            <person name="Baker D."/>
            <person name="Gharbi K."/>
            <person name="Hall N."/>
            <person name="Watson M."/>
            <person name="Adriaenssens E.M."/>
            <person name="Foster-Nyarko E."/>
            <person name="Jarju S."/>
            <person name="Secka A."/>
            <person name="Antonio M."/>
            <person name="Oren A."/>
            <person name="Chaudhuri R.R."/>
            <person name="La Ragione R."/>
            <person name="Hildebrand F."/>
            <person name="Pallen M.J."/>
        </authorList>
    </citation>
    <scope>NUCLEOTIDE SEQUENCE</scope>
    <source>
        <strain evidence="2">13361</strain>
    </source>
</reference>
<dbReference type="EMBL" id="DVFK01000116">
    <property type="protein sequence ID" value="HIQ68590.1"/>
    <property type="molecule type" value="Genomic_DNA"/>
</dbReference>
<accession>A0A9D0Z474</accession>
<dbReference type="SMART" id="SM00849">
    <property type="entry name" value="Lactamase_B"/>
    <property type="match status" value="1"/>
</dbReference>
<dbReference type="Gene3D" id="3.60.15.10">
    <property type="entry name" value="Ribonuclease Z/Hydroxyacylglutathione hydrolase-like"/>
    <property type="match status" value="1"/>
</dbReference>
<evidence type="ECO:0000259" key="1">
    <source>
        <dbReference type="SMART" id="SM00849"/>
    </source>
</evidence>
<dbReference type="InterPro" id="IPR050855">
    <property type="entry name" value="NDM-1-like"/>
</dbReference>
<dbReference type="Pfam" id="PF00753">
    <property type="entry name" value="Lactamase_B"/>
    <property type="match status" value="1"/>
</dbReference>
<protein>
    <submittedName>
        <fullName evidence="2">MBL fold metallo-hydrolase</fullName>
    </submittedName>
</protein>